<dbReference type="EMBL" id="JBAHYK010002221">
    <property type="protein sequence ID" value="KAL0565536.1"/>
    <property type="molecule type" value="Genomic_DNA"/>
</dbReference>
<comment type="caution">
    <text evidence="1">The sequence shown here is derived from an EMBL/GenBank/DDBJ whole genome shotgun (WGS) entry which is preliminary data.</text>
</comment>
<dbReference type="Proteomes" id="UP001465976">
    <property type="component" value="Unassembled WGS sequence"/>
</dbReference>
<proteinExistence type="predicted"/>
<keyword evidence="2" id="KW-1185">Reference proteome</keyword>
<reference evidence="1 2" key="1">
    <citation type="submission" date="2024-02" db="EMBL/GenBank/DDBJ databases">
        <title>A draft genome for the cacao thread blight pathogen Marasmius crinis-equi.</title>
        <authorList>
            <person name="Cohen S.P."/>
            <person name="Baruah I.K."/>
            <person name="Amoako-Attah I."/>
            <person name="Bukari Y."/>
            <person name="Meinhardt L.W."/>
            <person name="Bailey B.A."/>
        </authorList>
    </citation>
    <scope>NUCLEOTIDE SEQUENCE [LARGE SCALE GENOMIC DNA]</scope>
    <source>
        <strain evidence="1 2">GH-76</strain>
    </source>
</reference>
<name>A0ABR3ERM7_9AGAR</name>
<evidence type="ECO:0000313" key="2">
    <source>
        <dbReference type="Proteomes" id="UP001465976"/>
    </source>
</evidence>
<evidence type="ECO:0000313" key="1">
    <source>
        <dbReference type="EMBL" id="KAL0565536.1"/>
    </source>
</evidence>
<accession>A0ABR3ERM7</accession>
<organism evidence="1 2">
    <name type="scientific">Marasmius crinis-equi</name>
    <dbReference type="NCBI Taxonomy" id="585013"/>
    <lineage>
        <taxon>Eukaryota</taxon>
        <taxon>Fungi</taxon>
        <taxon>Dikarya</taxon>
        <taxon>Basidiomycota</taxon>
        <taxon>Agaricomycotina</taxon>
        <taxon>Agaricomycetes</taxon>
        <taxon>Agaricomycetidae</taxon>
        <taxon>Agaricales</taxon>
        <taxon>Marasmiineae</taxon>
        <taxon>Marasmiaceae</taxon>
        <taxon>Marasmius</taxon>
    </lineage>
</organism>
<gene>
    <name evidence="1" type="ORF">V5O48_016484</name>
</gene>
<protein>
    <submittedName>
        <fullName evidence="1">Uncharacterized protein</fullName>
    </submittedName>
</protein>
<sequence length="120" mass="13534">DDFSFFPSSQLDPTVDSCQHFGAKPQTYPLESELPATETRLLIDAPIESSEAFMWDEASEGSLDEFSRQYMCDNELEWFTAHQEVYNTGDGNFQQITGHEDCEFGLIGSDLVWTQSAFAS</sequence>
<feature type="non-terminal residue" evidence="1">
    <location>
        <position position="1"/>
    </location>
</feature>